<dbReference type="InterPro" id="IPR040079">
    <property type="entry name" value="Glutathione_S-Trfase"/>
</dbReference>
<dbReference type="InterPro" id="IPR036282">
    <property type="entry name" value="Glutathione-S-Trfase_C_sf"/>
</dbReference>
<dbReference type="OrthoDB" id="9810080at2"/>
<comment type="caution">
    <text evidence="3">The sequence shown here is derived from an EMBL/GenBank/DDBJ whole genome shotgun (WGS) entry which is preliminary data.</text>
</comment>
<sequence>MKLYWAPQTRAFRTLWLMEEAGLPYERQLMSLGDGSLQSAAYRAINPMMKVPALEDGPTTVAESGAICAYVADLAPDGKLAPPIGDPARGRYLQGLFFDAACVEAAFVEKLAKLEIPARSAGWGSFDRVMDVAETLITPGPWVLGARFSAADVMLGCDLWYGMNLLKVITDRPVLEAYVARCVARPAFQRAEAIEAEALPA</sequence>
<dbReference type="CDD" id="cd03046">
    <property type="entry name" value="GST_N_GTT1_like"/>
    <property type="match status" value="1"/>
</dbReference>
<dbReference type="InterPro" id="IPR004045">
    <property type="entry name" value="Glutathione_S-Trfase_N"/>
</dbReference>
<dbReference type="EMBL" id="SMAI01000010">
    <property type="protein sequence ID" value="TCT03229.1"/>
    <property type="molecule type" value="Genomic_DNA"/>
</dbReference>
<proteinExistence type="predicted"/>
<keyword evidence="4" id="KW-1185">Reference proteome</keyword>
<dbReference type="CDD" id="cd03207">
    <property type="entry name" value="GST_C_8"/>
    <property type="match status" value="1"/>
</dbReference>
<dbReference type="Pfam" id="PF13410">
    <property type="entry name" value="GST_C_2"/>
    <property type="match status" value="1"/>
</dbReference>
<dbReference type="Pfam" id="PF02798">
    <property type="entry name" value="GST_N"/>
    <property type="match status" value="1"/>
</dbReference>
<dbReference type="InterPro" id="IPR036249">
    <property type="entry name" value="Thioredoxin-like_sf"/>
</dbReference>
<accession>A0A4R3LUD5</accession>
<dbReference type="SUPFAM" id="SSF47616">
    <property type="entry name" value="GST C-terminal domain-like"/>
    <property type="match status" value="1"/>
</dbReference>
<gene>
    <name evidence="3" type="ORF">EDC64_11093</name>
</gene>
<keyword evidence="3" id="KW-0808">Transferase</keyword>
<dbReference type="SFLD" id="SFLDG01150">
    <property type="entry name" value="Main.1:_Beta-like"/>
    <property type="match status" value="1"/>
</dbReference>
<dbReference type="Proteomes" id="UP000294664">
    <property type="component" value="Unassembled WGS sequence"/>
</dbReference>
<dbReference type="Gene3D" id="3.40.30.10">
    <property type="entry name" value="Glutaredoxin"/>
    <property type="match status" value="1"/>
</dbReference>
<dbReference type="PROSITE" id="PS50404">
    <property type="entry name" value="GST_NTER"/>
    <property type="match status" value="1"/>
</dbReference>
<feature type="domain" description="GST C-terminal" evidence="2">
    <location>
        <begin position="57"/>
        <end position="201"/>
    </location>
</feature>
<name>A0A4R3LUD5_9HYPH</name>
<dbReference type="RefSeq" id="WP_132033012.1">
    <property type="nucleotide sequence ID" value="NZ_SMAI01000010.1"/>
</dbReference>
<reference evidence="3 4" key="1">
    <citation type="submission" date="2019-03" db="EMBL/GenBank/DDBJ databases">
        <title>Genomic Encyclopedia of Type Strains, Phase IV (KMG-IV): sequencing the most valuable type-strain genomes for metagenomic binning, comparative biology and taxonomic classification.</title>
        <authorList>
            <person name="Goeker M."/>
        </authorList>
    </citation>
    <scope>NUCLEOTIDE SEQUENCE [LARGE SCALE GENOMIC DNA]</scope>
    <source>
        <strain evidence="3 4">DSM 9035</strain>
    </source>
</reference>
<dbReference type="SFLD" id="SFLDG00358">
    <property type="entry name" value="Main_(cytGST)"/>
    <property type="match status" value="1"/>
</dbReference>
<evidence type="ECO:0000313" key="4">
    <source>
        <dbReference type="Proteomes" id="UP000294664"/>
    </source>
</evidence>
<dbReference type="PANTHER" id="PTHR44051:SF8">
    <property type="entry name" value="GLUTATHIONE S-TRANSFERASE GSTA"/>
    <property type="match status" value="1"/>
</dbReference>
<dbReference type="PANTHER" id="PTHR44051">
    <property type="entry name" value="GLUTATHIONE S-TRANSFERASE-RELATED"/>
    <property type="match status" value="1"/>
</dbReference>
<dbReference type="PROSITE" id="PS50405">
    <property type="entry name" value="GST_CTER"/>
    <property type="match status" value="1"/>
</dbReference>
<evidence type="ECO:0000313" key="3">
    <source>
        <dbReference type="EMBL" id="TCT03229.1"/>
    </source>
</evidence>
<protein>
    <submittedName>
        <fullName evidence="3">Glutathione S-transferase</fullName>
    </submittedName>
</protein>
<feature type="domain" description="GST N-terminal" evidence="1">
    <location>
        <begin position="1"/>
        <end position="79"/>
    </location>
</feature>
<dbReference type="SUPFAM" id="SSF52833">
    <property type="entry name" value="Thioredoxin-like"/>
    <property type="match status" value="1"/>
</dbReference>
<dbReference type="InterPro" id="IPR010987">
    <property type="entry name" value="Glutathione-S-Trfase_C-like"/>
</dbReference>
<evidence type="ECO:0000259" key="1">
    <source>
        <dbReference type="PROSITE" id="PS50404"/>
    </source>
</evidence>
<dbReference type="Gene3D" id="1.20.1050.10">
    <property type="match status" value="1"/>
</dbReference>
<dbReference type="SFLD" id="SFLDS00019">
    <property type="entry name" value="Glutathione_Transferase_(cytos"/>
    <property type="match status" value="1"/>
</dbReference>
<organism evidence="3 4">
    <name type="scientific">Aquabacter spiritensis</name>
    <dbReference type="NCBI Taxonomy" id="933073"/>
    <lineage>
        <taxon>Bacteria</taxon>
        <taxon>Pseudomonadati</taxon>
        <taxon>Pseudomonadota</taxon>
        <taxon>Alphaproteobacteria</taxon>
        <taxon>Hyphomicrobiales</taxon>
        <taxon>Xanthobacteraceae</taxon>
        <taxon>Aquabacter</taxon>
    </lineage>
</organism>
<dbReference type="AlphaFoldDB" id="A0A4R3LUD5"/>
<evidence type="ECO:0000259" key="2">
    <source>
        <dbReference type="PROSITE" id="PS50405"/>
    </source>
</evidence>
<dbReference type="GO" id="GO:0016740">
    <property type="term" value="F:transferase activity"/>
    <property type="evidence" value="ECO:0007669"/>
    <property type="project" value="UniProtKB-KW"/>
</dbReference>